<dbReference type="InterPro" id="IPR036400">
    <property type="entry name" value="Cyt_B5-like_heme/steroid_sf"/>
</dbReference>
<evidence type="ECO:0000256" key="5">
    <source>
        <dbReference type="ARBA" id="ARBA00023004"/>
    </source>
</evidence>
<keyword evidence="3" id="KW-0479">Metal-binding</keyword>
<dbReference type="SUPFAM" id="SSF55856">
    <property type="entry name" value="Cytochrome b5-like heme/steroid binding domain"/>
    <property type="match status" value="1"/>
</dbReference>
<dbReference type="GO" id="GO:0005783">
    <property type="term" value="C:endoplasmic reticulum"/>
    <property type="evidence" value="ECO:0007669"/>
    <property type="project" value="UniProtKB-SubCell"/>
</dbReference>
<evidence type="ECO:0000256" key="7">
    <source>
        <dbReference type="SAM" id="Phobius"/>
    </source>
</evidence>
<sequence>MTSWVERVDGATLAIVAAVLGCVLLVVMRLRASHELAEMTASFTEQQRIRRVERSSRAQAEYATFRTNQAARGAASHRRFTLAELRQYTGEKDGFPPYVAVMDPFSGQTAGAESQRARVTVFDMSAGNGLDFYGPGAAYHVFTGKNASRGLAKMLLEAHEVEGPISLQELSGSETDALAGWYQKFLSKYTVVGELIDEQEPAAQANSAAAPAANSGSGFGSDEVQGDRDRIEESDDQTKHGQAPTGRHVGNESGSGEGGSVNELHSQADKKFN</sequence>
<dbReference type="GO" id="GO:0046872">
    <property type="term" value="F:metal ion binding"/>
    <property type="evidence" value="ECO:0007669"/>
    <property type="project" value="UniProtKB-KW"/>
</dbReference>
<protein>
    <submittedName>
        <fullName evidence="8">Putative steroid-binding protein 3</fullName>
    </submittedName>
</protein>
<dbReference type="PROSITE" id="PS51257">
    <property type="entry name" value="PROKAR_LIPOPROTEIN"/>
    <property type="match status" value="1"/>
</dbReference>
<keyword evidence="7" id="KW-0812">Transmembrane</keyword>
<keyword evidence="7" id="KW-1133">Transmembrane helix</keyword>
<dbReference type="PANTHER" id="PTHR10281">
    <property type="entry name" value="MEMBRANE-ASSOCIATED PROGESTERONE RECEPTOR COMPONENT-RELATED"/>
    <property type="match status" value="1"/>
</dbReference>
<keyword evidence="9" id="KW-1185">Reference proteome</keyword>
<dbReference type="InterPro" id="IPR050577">
    <property type="entry name" value="MAPR/NEUFC/NENF-like"/>
</dbReference>
<evidence type="ECO:0000256" key="3">
    <source>
        <dbReference type="ARBA" id="ARBA00022723"/>
    </source>
</evidence>
<dbReference type="Proteomes" id="UP000324585">
    <property type="component" value="Unassembled WGS sequence"/>
</dbReference>
<organism evidence="8 9">
    <name type="scientific">Porphyridium purpureum</name>
    <name type="common">Red alga</name>
    <name type="synonym">Porphyridium cruentum</name>
    <dbReference type="NCBI Taxonomy" id="35688"/>
    <lineage>
        <taxon>Eukaryota</taxon>
        <taxon>Rhodophyta</taxon>
        <taxon>Bangiophyceae</taxon>
        <taxon>Porphyridiales</taxon>
        <taxon>Porphyridiaceae</taxon>
        <taxon>Porphyridium</taxon>
    </lineage>
</organism>
<dbReference type="AlphaFoldDB" id="A0A5J4YK02"/>
<accession>A0A5J4YK02</accession>
<comment type="subcellular location">
    <subcellularLocation>
        <location evidence="1">Endoplasmic reticulum</location>
    </subcellularLocation>
</comment>
<feature type="compositionally biased region" description="Low complexity" evidence="6">
    <location>
        <begin position="202"/>
        <end position="215"/>
    </location>
</feature>
<comment type="caution">
    <text evidence="8">The sequence shown here is derived from an EMBL/GenBank/DDBJ whole genome shotgun (WGS) entry which is preliminary data.</text>
</comment>
<dbReference type="OrthoDB" id="547796at2759"/>
<evidence type="ECO:0000256" key="2">
    <source>
        <dbReference type="ARBA" id="ARBA00022617"/>
    </source>
</evidence>
<evidence type="ECO:0000313" key="8">
    <source>
        <dbReference type="EMBL" id="KAA8491568.1"/>
    </source>
</evidence>
<evidence type="ECO:0000256" key="1">
    <source>
        <dbReference type="ARBA" id="ARBA00004240"/>
    </source>
</evidence>
<evidence type="ECO:0000313" key="9">
    <source>
        <dbReference type="Proteomes" id="UP000324585"/>
    </source>
</evidence>
<reference evidence="9" key="1">
    <citation type="journal article" date="2019" name="Nat. Commun.">
        <title>Expansion of phycobilisome linker gene families in mesophilic red algae.</title>
        <authorList>
            <person name="Lee J."/>
            <person name="Kim D."/>
            <person name="Bhattacharya D."/>
            <person name="Yoon H.S."/>
        </authorList>
    </citation>
    <scope>NUCLEOTIDE SEQUENCE [LARGE SCALE GENOMIC DNA]</scope>
    <source>
        <strain evidence="9">CCMP 1328</strain>
    </source>
</reference>
<keyword evidence="2" id="KW-0349">Heme</keyword>
<name>A0A5J4YK02_PORPP</name>
<feature type="compositionally biased region" description="Basic and acidic residues" evidence="6">
    <location>
        <begin position="225"/>
        <end position="239"/>
    </location>
</feature>
<keyword evidence="5" id="KW-0408">Iron</keyword>
<feature type="transmembrane region" description="Helical" evidence="7">
    <location>
        <begin position="12"/>
        <end position="30"/>
    </location>
</feature>
<dbReference type="PANTHER" id="PTHR10281:SF72">
    <property type="entry name" value="NEUDESIN"/>
    <property type="match status" value="1"/>
</dbReference>
<dbReference type="GO" id="GO:0016020">
    <property type="term" value="C:membrane"/>
    <property type="evidence" value="ECO:0007669"/>
    <property type="project" value="TreeGrafter"/>
</dbReference>
<dbReference type="Gene3D" id="3.10.120.10">
    <property type="entry name" value="Cytochrome b5-like heme/steroid binding domain"/>
    <property type="match status" value="1"/>
</dbReference>
<evidence type="ECO:0000256" key="4">
    <source>
        <dbReference type="ARBA" id="ARBA00022824"/>
    </source>
</evidence>
<gene>
    <name evidence="8" type="ORF">FVE85_2583</name>
</gene>
<feature type="region of interest" description="Disordered" evidence="6">
    <location>
        <begin position="202"/>
        <end position="273"/>
    </location>
</feature>
<keyword evidence="7" id="KW-0472">Membrane</keyword>
<proteinExistence type="predicted"/>
<keyword evidence="4" id="KW-0256">Endoplasmic reticulum</keyword>
<evidence type="ECO:0000256" key="6">
    <source>
        <dbReference type="SAM" id="MobiDB-lite"/>
    </source>
</evidence>
<dbReference type="EMBL" id="VRMN01000013">
    <property type="protein sequence ID" value="KAA8491568.1"/>
    <property type="molecule type" value="Genomic_DNA"/>
</dbReference>